<evidence type="ECO:0008006" key="4">
    <source>
        <dbReference type="Google" id="ProtNLM"/>
    </source>
</evidence>
<proteinExistence type="predicted"/>
<organism evidence="2 3">
    <name type="scientific">Maioricimonas rarisocia</name>
    <dbReference type="NCBI Taxonomy" id="2528026"/>
    <lineage>
        <taxon>Bacteria</taxon>
        <taxon>Pseudomonadati</taxon>
        <taxon>Planctomycetota</taxon>
        <taxon>Planctomycetia</taxon>
        <taxon>Planctomycetales</taxon>
        <taxon>Planctomycetaceae</taxon>
        <taxon>Maioricimonas</taxon>
    </lineage>
</organism>
<feature type="chain" id="PRO_5022102312" description="HEAT repeat protein" evidence="1">
    <location>
        <begin position="24"/>
        <end position="389"/>
    </location>
</feature>
<dbReference type="Gene3D" id="2.60.120.260">
    <property type="entry name" value="Galactose-binding domain-like"/>
    <property type="match status" value="1"/>
</dbReference>
<evidence type="ECO:0000313" key="2">
    <source>
        <dbReference type="EMBL" id="QDU36316.1"/>
    </source>
</evidence>
<keyword evidence="3" id="KW-1185">Reference proteome</keyword>
<feature type="signal peptide" evidence="1">
    <location>
        <begin position="1"/>
        <end position="23"/>
    </location>
</feature>
<gene>
    <name evidence="2" type="ORF">Mal4_06010</name>
</gene>
<evidence type="ECO:0000313" key="3">
    <source>
        <dbReference type="Proteomes" id="UP000320496"/>
    </source>
</evidence>
<sequence precursor="true">MKHCSWLFMSLACALLMTAVASAAETDQLIATIQQVGQRGEGHEQASAAVRELSESDPAALRDILVALDSAGPLSANWLRGAFEAVAQRALENDALPAETLEAYVLDRSHEPRARRMAYEWLLKADPSAEDRLIPEMLEDPSGEMRRDAVARLITAAEQFLEDGEDVKAKTTYRQALKGAVDDDQVKAIVKPLKELGETVDLQRHFGFVTNWHVIGPFDNTEMKGFDVSYPPEEEIDLSARYDGKEGEVRWEEYSTDDEYGTFDIAELTSPYKGAISYAATEFVSPDGREVEFRLGTANAWKLWLNGELLFAREEYHRGKQLDQYRVRGTLKPGRNVLLLKVCQNEQTESWAQDWDFQFRVCDFSGKAILPARSDSASREPREEGKPKS</sequence>
<evidence type="ECO:0000256" key="1">
    <source>
        <dbReference type="SAM" id="SignalP"/>
    </source>
</evidence>
<dbReference type="InterPro" id="IPR008979">
    <property type="entry name" value="Galactose-bd-like_sf"/>
</dbReference>
<protein>
    <recommendedName>
        <fullName evidence="4">HEAT repeat protein</fullName>
    </recommendedName>
</protein>
<accession>A0A517Z1F1</accession>
<dbReference type="Proteomes" id="UP000320496">
    <property type="component" value="Chromosome"/>
</dbReference>
<dbReference type="RefSeq" id="WP_145366994.1">
    <property type="nucleotide sequence ID" value="NZ_CP036275.1"/>
</dbReference>
<dbReference type="SUPFAM" id="SSF49785">
    <property type="entry name" value="Galactose-binding domain-like"/>
    <property type="match status" value="1"/>
</dbReference>
<reference evidence="2 3" key="1">
    <citation type="submission" date="2019-02" db="EMBL/GenBank/DDBJ databases">
        <title>Deep-cultivation of Planctomycetes and their phenomic and genomic characterization uncovers novel biology.</title>
        <authorList>
            <person name="Wiegand S."/>
            <person name="Jogler M."/>
            <person name="Boedeker C."/>
            <person name="Pinto D."/>
            <person name="Vollmers J."/>
            <person name="Rivas-Marin E."/>
            <person name="Kohn T."/>
            <person name="Peeters S.H."/>
            <person name="Heuer A."/>
            <person name="Rast P."/>
            <person name="Oberbeckmann S."/>
            <person name="Bunk B."/>
            <person name="Jeske O."/>
            <person name="Meyerdierks A."/>
            <person name="Storesund J.E."/>
            <person name="Kallscheuer N."/>
            <person name="Luecker S."/>
            <person name="Lage O.M."/>
            <person name="Pohl T."/>
            <person name="Merkel B.J."/>
            <person name="Hornburger P."/>
            <person name="Mueller R.-W."/>
            <person name="Bruemmer F."/>
            <person name="Labrenz M."/>
            <person name="Spormann A.M."/>
            <person name="Op den Camp H."/>
            <person name="Overmann J."/>
            <person name="Amann R."/>
            <person name="Jetten M.S.M."/>
            <person name="Mascher T."/>
            <person name="Medema M.H."/>
            <person name="Devos D.P."/>
            <person name="Kaster A.-K."/>
            <person name="Ovreas L."/>
            <person name="Rohde M."/>
            <person name="Galperin M.Y."/>
            <person name="Jogler C."/>
        </authorList>
    </citation>
    <scope>NUCLEOTIDE SEQUENCE [LARGE SCALE GENOMIC DNA]</scope>
    <source>
        <strain evidence="2 3">Mal4</strain>
    </source>
</reference>
<dbReference type="KEGG" id="mri:Mal4_06010"/>
<keyword evidence="1" id="KW-0732">Signal</keyword>
<name>A0A517Z1F1_9PLAN</name>
<dbReference type="EMBL" id="CP036275">
    <property type="protein sequence ID" value="QDU36316.1"/>
    <property type="molecule type" value="Genomic_DNA"/>
</dbReference>
<dbReference type="OrthoDB" id="212892at2"/>
<dbReference type="AlphaFoldDB" id="A0A517Z1F1"/>